<dbReference type="SUPFAM" id="SSF49899">
    <property type="entry name" value="Concanavalin A-like lectins/glucanases"/>
    <property type="match status" value="1"/>
</dbReference>
<dbReference type="InterPro" id="IPR026444">
    <property type="entry name" value="Secre_tail"/>
</dbReference>
<dbReference type="EMBL" id="JAUJEB010000003">
    <property type="protein sequence ID" value="MDN5213636.1"/>
    <property type="molecule type" value="Genomic_DNA"/>
</dbReference>
<dbReference type="Proteomes" id="UP001172083">
    <property type="component" value="Unassembled WGS sequence"/>
</dbReference>
<dbReference type="InterPro" id="IPR013320">
    <property type="entry name" value="ConA-like_dom_sf"/>
</dbReference>
<dbReference type="InterPro" id="IPR058515">
    <property type="entry name" value="DUF8202"/>
</dbReference>
<evidence type="ECO:0000259" key="1">
    <source>
        <dbReference type="Pfam" id="PF18962"/>
    </source>
</evidence>
<feature type="domain" description="DUF8202" evidence="2">
    <location>
        <begin position="237"/>
        <end position="416"/>
    </location>
</feature>
<feature type="domain" description="DUF8202" evidence="2">
    <location>
        <begin position="617"/>
        <end position="806"/>
    </location>
</feature>
<organism evidence="3 4">
    <name type="scientific">Agaribacillus aureus</name>
    <dbReference type="NCBI Taxonomy" id="3051825"/>
    <lineage>
        <taxon>Bacteria</taxon>
        <taxon>Pseudomonadati</taxon>
        <taxon>Bacteroidota</taxon>
        <taxon>Cytophagia</taxon>
        <taxon>Cytophagales</taxon>
        <taxon>Splendidivirgaceae</taxon>
        <taxon>Agaribacillus</taxon>
    </lineage>
</organism>
<dbReference type="Pfam" id="PF26628">
    <property type="entry name" value="DUF8202"/>
    <property type="match status" value="3"/>
</dbReference>
<proteinExistence type="predicted"/>
<keyword evidence="4" id="KW-1185">Reference proteome</keyword>
<feature type="domain" description="DUF8202" evidence="2">
    <location>
        <begin position="1017"/>
        <end position="1194"/>
    </location>
</feature>
<accession>A0ABT8LB82</accession>
<dbReference type="Gene3D" id="2.60.120.200">
    <property type="match status" value="1"/>
</dbReference>
<evidence type="ECO:0000313" key="3">
    <source>
        <dbReference type="EMBL" id="MDN5213636.1"/>
    </source>
</evidence>
<dbReference type="Pfam" id="PF18962">
    <property type="entry name" value="Por_Secre_tail"/>
    <property type="match status" value="1"/>
</dbReference>
<evidence type="ECO:0000313" key="4">
    <source>
        <dbReference type="Proteomes" id="UP001172083"/>
    </source>
</evidence>
<comment type="caution">
    <text evidence="3">The sequence shown here is derived from an EMBL/GenBank/DDBJ whole genome shotgun (WGS) entry which is preliminary data.</text>
</comment>
<feature type="domain" description="Secretion system C-terminal sorting" evidence="1">
    <location>
        <begin position="1495"/>
        <end position="1559"/>
    </location>
</feature>
<evidence type="ECO:0000259" key="2">
    <source>
        <dbReference type="Pfam" id="PF26628"/>
    </source>
</evidence>
<dbReference type="NCBIfam" id="TIGR04183">
    <property type="entry name" value="Por_Secre_tail"/>
    <property type="match status" value="1"/>
</dbReference>
<reference evidence="3" key="1">
    <citation type="submission" date="2023-06" db="EMBL/GenBank/DDBJ databases">
        <title>Genomic of Agaribacillus aureum.</title>
        <authorList>
            <person name="Wang G."/>
        </authorList>
    </citation>
    <scope>NUCLEOTIDE SEQUENCE</scope>
    <source>
        <strain evidence="3">BMA12</strain>
    </source>
</reference>
<dbReference type="RefSeq" id="WP_346758973.1">
    <property type="nucleotide sequence ID" value="NZ_JAUJEB010000003.1"/>
</dbReference>
<protein>
    <submittedName>
        <fullName evidence="3">T9SS type A sorting domain-containing protein</fullName>
    </submittedName>
</protein>
<gene>
    <name evidence="3" type="ORF">QQ020_16310</name>
</gene>
<name>A0ABT8LB82_9BACT</name>
<sequence length="1569" mass="169528">MRKFKILLAFLLSIFFSFKISAQTPGNIGGTNLRIWLKAGTGTNTIVDGENISSWIDQSAQGNNASQNVVSEQPQYVLDAINSNAALLFDGTEDFMDITTNSFPFGANSRTLYLVLNYDSLTNPTFFQMAFSYGNPAANQANGFGLNGNGDLLYFGFGNDERINSFGDPDNSRIYIGTYDGTIASIFVDGLLSTSTARSWNTVQNLAYIGQQVLQREHYSGEIAEILLYDKVLTEAERFKVDSYLAVKYGITLAHDYFNTLYDGTNSASTRIYDISNGFGNDIAGIGREDSEELNQVTSKSENDDAIITVTGPTSLDDGDYLLWGNNDLTGTTASDLPIGYDERLERIWFFDEKGDVGAVTMRFDLSQIGDRSDNPDDYAILISNNTNFSSATVVTNGASISNNELTFTNVNIADGDHLTLAVSAVRGPGAISSGMGLWLRGDRTTLDGTTLNVWPDQSGNGNNLVPVPFDRPVLEMVMNVNANPYLKFTNDNGGTTTLSSNSNQSAFIAVLRNATNGVDVFEQDNDVNPRLEIEGGVYRGNGNAGFVSTSNTGNWNILGFLNNSLTDHRIYVDGSLEDTDINAIAIGASLDYNLFMDYTGDVAEVIYYENTLSDVERRQLETYLAIKYGITLDISSQDYLNGAGATILNRTAFTGYNSIITGIGQASANSGENAQGLNQTQSKNVNISAIVTVSKASNLDDGEYLIWGSDNATAIGSLSESSPSPAITDVTMMLNRKWKVTETGEVGTVTLSFDLEGTSVSGRALAQYTLVIDDNEDISSPLSIVKPTSLNGNVVSFEDINLNEGYYFVLGTNVSAAPGDIITGLSLWLNAGRGTNTTVDGENVNSWTDGSGNGFNATAVNAPNYESAFVNSNPTLRFNINEGMTGNDIGIAGDVTYAVYLVLRNAGNTATGFPDVFRASGNGRIEARNLNAYGLAGSGGASTPTYADLNSWHIVSILADGTNVSGHGDGVFGTGNTSPNVFTAGGYTIARDNGTDIYLSEMIVFTEDHSTDGSQEIIETYLAIKYGITLGHNYYNTLYDGTNAASTTIYDISTFPNNIAGIGREDSELLYQTQSKSENSDAILMIGSASDLDDGEYLIWGNDNGALTETVSGVPSGVNDRLTRKWKVEQTGNVGTVTVTFDVSSVIGVGTAATDFALIVDTDADFTSGATLINADDFTANIVTFNGVSLPDGTIFSLATGVNPALTEISNTLGNYEISSSCPALSGSSFVTLRDASGRIVMRINPNGNDLGPTCWGVNIRTSGNNTVIVEGEDYYLDRNFYITPTNQPGTSVTVQFYILNDEISDIRAHLATDGKSNGTDVNEYLRDFFRITKRDGSGLTVGGESLNAQLITPTISNFGATGYIAQVEVSNFSEFLPGTNSNDPGMTLPVSLVYFKAMPEKDKILLEWKTVSEQSNDFFAVERGTDGQHFEEITRVQGSGNSSQPRMYNTIDKQPVTGTSYYRLKQTDFDGEFAYSQIIRVKYLPKGFRWRYYPNPVSDLIYLQFNTKLLPISFSIQATDLAGKVRNIPFTREGNQIQIDISLLPQGIHILKIFDGDVIGRIKIIKK</sequence>